<evidence type="ECO:0000259" key="1">
    <source>
        <dbReference type="Pfam" id="PF10547"/>
    </source>
</evidence>
<dbReference type="EMBL" id="APPV01000011">
    <property type="protein sequence ID" value="ENV60384.1"/>
    <property type="molecule type" value="Genomic_DNA"/>
</dbReference>
<gene>
    <name evidence="2" type="ORF">F950_02946</name>
</gene>
<dbReference type="InterPro" id="IPR018875">
    <property type="entry name" value="Antirepressor_Ant_N"/>
</dbReference>
<comment type="caution">
    <text evidence="2">The sequence shown here is derived from an EMBL/GenBank/DDBJ whole genome shotgun (WGS) entry which is preliminary data.</text>
</comment>
<feature type="domain" description="Antirepressor protein ant N-terminal" evidence="1">
    <location>
        <begin position="10"/>
        <end position="120"/>
    </location>
</feature>
<organism evidence="2 3">
    <name type="scientific">Acinetobacter soli NIPH 2899</name>
    <dbReference type="NCBI Taxonomy" id="1217677"/>
    <lineage>
        <taxon>Bacteria</taxon>
        <taxon>Pseudomonadati</taxon>
        <taxon>Pseudomonadota</taxon>
        <taxon>Gammaproteobacteria</taxon>
        <taxon>Moraxellales</taxon>
        <taxon>Moraxellaceae</taxon>
        <taxon>Acinetobacter</taxon>
    </lineage>
</organism>
<dbReference type="PRINTS" id="PR01994">
    <property type="entry name" value="ANTIREPRESSR"/>
</dbReference>
<evidence type="ECO:0000313" key="3">
    <source>
        <dbReference type="Proteomes" id="UP000018433"/>
    </source>
</evidence>
<dbReference type="Proteomes" id="UP000018433">
    <property type="component" value="Unassembled WGS sequence"/>
</dbReference>
<protein>
    <recommendedName>
        <fullName evidence="1">Antirepressor protein ant N-terminal domain-containing protein</fullName>
    </recommendedName>
</protein>
<evidence type="ECO:0000313" key="2">
    <source>
        <dbReference type="EMBL" id="ENV60384.1"/>
    </source>
</evidence>
<keyword evidence="3" id="KW-1185">Reference proteome</keyword>
<dbReference type="Pfam" id="PF10547">
    <property type="entry name" value="P22_AR_N"/>
    <property type="match status" value="1"/>
</dbReference>
<reference evidence="2 3" key="1">
    <citation type="submission" date="2013-02" db="EMBL/GenBank/DDBJ databases">
        <title>The Genome Sequence of Acinetobacter soli NIPH 2899.</title>
        <authorList>
            <consortium name="The Broad Institute Genome Sequencing Platform"/>
            <consortium name="The Broad Institute Genome Sequencing Center for Infectious Disease"/>
            <person name="Cerqueira G."/>
            <person name="Feldgarden M."/>
            <person name="Courvalin P."/>
            <person name="Perichon B."/>
            <person name="Grillot-Courvalin C."/>
            <person name="Clermont D."/>
            <person name="Rocha E."/>
            <person name="Yoon E.-J."/>
            <person name="Nemec A."/>
            <person name="Walker B."/>
            <person name="Young S.K."/>
            <person name="Zeng Q."/>
            <person name="Gargeya S."/>
            <person name="Fitzgerald M."/>
            <person name="Haas B."/>
            <person name="Abouelleil A."/>
            <person name="Alvarado L."/>
            <person name="Arachchi H.M."/>
            <person name="Berlin A.M."/>
            <person name="Chapman S.B."/>
            <person name="Dewar J."/>
            <person name="Goldberg J."/>
            <person name="Griggs A."/>
            <person name="Gujja S."/>
            <person name="Hansen M."/>
            <person name="Howarth C."/>
            <person name="Imamovic A."/>
            <person name="Larimer J."/>
            <person name="McCowan C."/>
            <person name="Murphy C."/>
            <person name="Neiman D."/>
            <person name="Pearson M."/>
            <person name="Priest M."/>
            <person name="Roberts A."/>
            <person name="Saif S."/>
            <person name="Shea T."/>
            <person name="Sisk P."/>
            <person name="Sykes S."/>
            <person name="Wortman J."/>
            <person name="Nusbaum C."/>
            <person name="Birren B."/>
        </authorList>
    </citation>
    <scope>NUCLEOTIDE SEQUENCE [LARGE SCALE GENOMIC DNA]</scope>
    <source>
        <strain evidence="2 3">NIPH 2899</strain>
    </source>
</reference>
<name>A0ABP2U6F9_9GAMM</name>
<dbReference type="RefSeq" id="WP_004948336.1">
    <property type="nucleotide sequence ID" value="NZ_KB849643.1"/>
</dbReference>
<proteinExistence type="predicted"/>
<sequence>MTSNSLQQITVPFHSAELYLVEHNGQPYTAMRPIVENMGLDWKAQLVKIKQRFSSVVGEITTTGKDGKQYQMLCLPLKKLFGWLMTISPNKVKPELRETIIMYQNECDDVLWDYWIKGKATNPRTNKEDRVPLKDAVNMLVAKSKALNYSDAYKLVHQRFGIKHVDELSCDMIPSAVEYVHHLMGEYIPKAEYIDPELKALELLDADATNKIHDWIWSLQDEVKRLNGVIPSFPDLDREAISRAVVSRFMTSHRMLLTLDSLTNKPRVQFIPNKSWILTDENIAKIVGDREGPRREVLPDIMHAAATRLAK</sequence>
<accession>A0ABP2U6F9</accession>